<proteinExistence type="predicted"/>
<name>A0A7X5YK19_9CAUL</name>
<sequence>MIARFIVAGLLAFGLQGFTAQERLPSPTPEQIERARIHADQMIAASDRPNAFSNVTDGRSGSVVHIRSNLLCLLDPDDSRAFIELMDEADDVVGCGTSIDEQEMFSLAYRLPRPATIREILDGFSQTVVRGYPGATRETYFARTGLEGLEPAEGARFNATKDGRDVSSIVMASQRDGWAYITVVSGPAQTADMRSWQMTMAQIRHVLIQDHMRSQAP</sequence>
<protein>
    <submittedName>
        <fullName evidence="1">Uncharacterized protein</fullName>
    </submittedName>
</protein>
<evidence type="ECO:0000313" key="1">
    <source>
        <dbReference type="EMBL" id="NJC40104.1"/>
    </source>
</evidence>
<dbReference type="EMBL" id="JAATJM010000001">
    <property type="protein sequence ID" value="NJC40104.1"/>
    <property type="molecule type" value="Genomic_DNA"/>
</dbReference>
<evidence type="ECO:0000313" key="2">
    <source>
        <dbReference type="Proteomes" id="UP000587415"/>
    </source>
</evidence>
<dbReference type="AlphaFoldDB" id="A0A7X5YK19"/>
<accession>A0A7X5YK19</accession>
<comment type="caution">
    <text evidence="1">The sequence shown here is derived from an EMBL/GenBank/DDBJ whole genome shotgun (WGS) entry which is preliminary data.</text>
</comment>
<organism evidence="1 2">
    <name type="scientific">Brevundimonas alba</name>
    <dbReference type="NCBI Taxonomy" id="74314"/>
    <lineage>
        <taxon>Bacteria</taxon>
        <taxon>Pseudomonadati</taxon>
        <taxon>Pseudomonadota</taxon>
        <taxon>Alphaproteobacteria</taxon>
        <taxon>Caulobacterales</taxon>
        <taxon>Caulobacteraceae</taxon>
        <taxon>Brevundimonas</taxon>
    </lineage>
</organism>
<reference evidence="1 2" key="1">
    <citation type="submission" date="2020-03" db="EMBL/GenBank/DDBJ databases">
        <title>Genomic Encyclopedia of Type Strains, Phase IV (KMG-IV): sequencing the most valuable type-strain genomes for metagenomic binning, comparative biology and taxonomic classification.</title>
        <authorList>
            <person name="Goeker M."/>
        </authorList>
    </citation>
    <scope>NUCLEOTIDE SEQUENCE [LARGE SCALE GENOMIC DNA]</scope>
    <source>
        <strain evidence="1 2">DSM 4736</strain>
    </source>
</reference>
<keyword evidence="2" id="KW-1185">Reference proteome</keyword>
<gene>
    <name evidence="1" type="ORF">GGQ87_000362</name>
</gene>
<dbReference type="Proteomes" id="UP000587415">
    <property type="component" value="Unassembled WGS sequence"/>
</dbReference>
<dbReference type="RefSeq" id="WP_168045017.1">
    <property type="nucleotide sequence ID" value="NZ_JAATJM010000001.1"/>
</dbReference>